<gene>
    <name evidence="1" type="ORF">BMW23_0679</name>
</gene>
<reference evidence="1" key="1">
    <citation type="journal article" date="2017" name="Elife">
        <title>The kinetoplastid-infecting Bodo saltans virus (BsV), a window into the most abundant giant viruses in the sea.</title>
        <authorList>
            <person name="Deeg C.M."/>
            <person name="Chow C.-E.T."/>
            <person name="Suttle C.A."/>
        </authorList>
    </citation>
    <scope>NUCLEOTIDE SEQUENCE</scope>
    <source>
        <strain evidence="1">NG1</strain>
    </source>
</reference>
<accession>A0A2H4UV67</accession>
<protein>
    <submittedName>
        <fullName evidence="1">Uncharacterized protein</fullName>
    </submittedName>
</protein>
<evidence type="ECO:0000313" key="2">
    <source>
        <dbReference type="Proteomes" id="UP000240325"/>
    </source>
</evidence>
<name>A0A2H4UV67_9VIRU</name>
<proteinExistence type="predicted"/>
<sequence>MCSRSNNHLCAANKYTGCTKFARKKKSTCHISCKRVVDRVEHNIFIARIPGKCAMCDHKLIGKMNDISSTCIPGTCALCDHKLIEKFSCPNECRENHKWIVEHYQPFLLNLVKLSKDTADTARDYIKTTSGIAIPLSSSELQLSLQLL</sequence>
<keyword evidence="2" id="KW-1185">Reference proteome</keyword>
<organism evidence="1">
    <name type="scientific">Bodo saltans virus</name>
    <dbReference type="NCBI Taxonomy" id="2024608"/>
    <lineage>
        <taxon>Viruses</taxon>
        <taxon>Varidnaviria</taxon>
        <taxon>Bamfordvirae</taxon>
        <taxon>Nucleocytoviricota</taxon>
        <taxon>Megaviricetes</taxon>
        <taxon>Imitervirales</taxon>
        <taxon>Mimiviridae</taxon>
        <taxon>Klosneuvirinae</taxon>
        <taxon>Theiavirus</taxon>
        <taxon>Theiavirus salishense</taxon>
    </lineage>
</organism>
<evidence type="ECO:0000313" key="1">
    <source>
        <dbReference type="EMBL" id="ATZ80725.1"/>
    </source>
</evidence>
<dbReference type="Proteomes" id="UP000240325">
    <property type="component" value="Segment"/>
</dbReference>
<dbReference type="EMBL" id="MF782455">
    <property type="protein sequence ID" value="ATZ80725.1"/>
    <property type="molecule type" value="Genomic_DNA"/>
</dbReference>